<name>A0ABM4P7Y1_EQUPR</name>
<dbReference type="Proteomes" id="UP001652662">
    <property type="component" value="Chromosome 4"/>
</dbReference>
<dbReference type="GeneID" id="103555617"/>
<feature type="region of interest" description="Disordered" evidence="1">
    <location>
        <begin position="151"/>
        <end position="173"/>
    </location>
</feature>
<keyword evidence="2" id="KW-1185">Reference proteome</keyword>
<feature type="compositionally biased region" description="Low complexity" evidence="1">
    <location>
        <begin position="151"/>
        <end position="169"/>
    </location>
</feature>
<feature type="region of interest" description="Disordered" evidence="1">
    <location>
        <begin position="13"/>
        <end position="76"/>
    </location>
</feature>
<proteinExistence type="predicted"/>
<protein>
    <submittedName>
        <fullName evidence="3">Cytochrome c oxidase assembly factor 1 homolog isoform X1</fullName>
    </submittedName>
</protein>
<dbReference type="RefSeq" id="XP_070473303.1">
    <property type="nucleotide sequence ID" value="XM_070617202.1"/>
</dbReference>
<evidence type="ECO:0000313" key="2">
    <source>
        <dbReference type="Proteomes" id="UP001652662"/>
    </source>
</evidence>
<sequence>MYMLGANGTHKHKTWGFEETNSFPRRVRTSRNLKPGRPGDLSLGPAARRPSLGPPPSAGAFRRSSPRGEDTGSLDCSALGGPAAGFSHALATSGRNRHAFCSVGLLSLTAGRTPFSISCKDNFPLIFKKAVLRSSKRSFFQGFLLPVSAGAAAQPPRGSGSSGPSPQRALSPPHRQVQLRGHCRCPVEDSCVWIQVRGPSLCQLVQRCPL</sequence>
<evidence type="ECO:0000313" key="3">
    <source>
        <dbReference type="RefSeq" id="XP_070473303.1"/>
    </source>
</evidence>
<gene>
    <name evidence="3" type="primary">COA1</name>
</gene>
<evidence type="ECO:0000256" key="1">
    <source>
        <dbReference type="SAM" id="MobiDB-lite"/>
    </source>
</evidence>
<reference evidence="3" key="1">
    <citation type="submission" date="2025-08" db="UniProtKB">
        <authorList>
            <consortium name="RefSeq"/>
        </authorList>
    </citation>
    <scope>IDENTIFICATION</scope>
    <source>
        <tissue evidence="3">Blood</tissue>
    </source>
</reference>
<accession>A0ABM4P7Y1</accession>
<organism evidence="2 3">
    <name type="scientific">Equus przewalskii</name>
    <name type="common">Przewalski's horse</name>
    <name type="synonym">Equus caballus przewalskii</name>
    <dbReference type="NCBI Taxonomy" id="9798"/>
    <lineage>
        <taxon>Eukaryota</taxon>
        <taxon>Metazoa</taxon>
        <taxon>Chordata</taxon>
        <taxon>Craniata</taxon>
        <taxon>Vertebrata</taxon>
        <taxon>Euteleostomi</taxon>
        <taxon>Mammalia</taxon>
        <taxon>Eutheria</taxon>
        <taxon>Laurasiatheria</taxon>
        <taxon>Perissodactyla</taxon>
        <taxon>Equidae</taxon>
        <taxon>Equus</taxon>
    </lineage>
</organism>